<dbReference type="PROSITE" id="PS50297">
    <property type="entry name" value="ANK_REP_REGION"/>
    <property type="match status" value="2"/>
</dbReference>
<evidence type="ECO:0000256" key="9">
    <source>
        <dbReference type="PROSITE-ProRule" id="PRU00192"/>
    </source>
</evidence>
<dbReference type="AlphaFoldDB" id="F6WMA6"/>
<name>F6WMA6_CIOIN</name>
<dbReference type="PROSITE" id="PS50088">
    <property type="entry name" value="ANK_REPEAT"/>
    <property type="match status" value="2"/>
</dbReference>
<dbReference type="PRINTS" id="PR00452">
    <property type="entry name" value="SH3DOMAIN"/>
</dbReference>
<dbReference type="InterPro" id="IPR001452">
    <property type="entry name" value="SH3_domain"/>
</dbReference>
<dbReference type="GeneID" id="100182722"/>
<reference evidence="11" key="4">
    <citation type="submission" date="2025-09" db="UniProtKB">
        <authorList>
            <consortium name="Ensembl"/>
        </authorList>
    </citation>
    <scope>IDENTIFICATION</scope>
</reference>
<reference evidence="11" key="2">
    <citation type="journal article" date="2008" name="Genome Biol.">
        <title>Improved genome assembly and evidence-based global gene model set for the chordate Ciona intestinalis: new insight into intron and operon populations.</title>
        <authorList>
            <person name="Satou Y."/>
            <person name="Mineta K."/>
            <person name="Ogasawara M."/>
            <person name="Sasakura Y."/>
            <person name="Shoguchi E."/>
            <person name="Ueno K."/>
            <person name="Yamada L."/>
            <person name="Matsumoto J."/>
            <person name="Wasserscheid J."/>
            <person name="Dewar K."/>
            <person name="Wiley G.B."/>
            <person name="Macmil S.L."/>
            <person name="Roe B.A."/>
            <person name="Zeller R.W."/>
            <person name="Hastings K.E."/>
            <person name="Lemaire P."/>
            <person name="Lindquist E."/>
            <person name="Endo T."/>
            <person name="Hotta K."/>
            <person name="Inaba K."/>
        </authorList>
    </citation>
    <scope>NUCLEOTIDE SEQUENCE [LARGE SCALE GENOMIC DNA]</scope>
    <source>
        <strain evidence="11">wild type</strain>
    </source>
</reference>
<dbReference type="HOGENOM" id="CLU_092255_0_0_1"/>
<dbReference type="CDD" id="cd11772">
    <property type="entry name" value="SH3_OSTF1"/>
    <property type="match status" value="1"/>
</dbReference>
<evidence type="ECO:0000313" key="12">
    <source>
        <dbReference type="Proteomes" id="UP000008144"/>
    </source>
</evidence>
<dbReference type="PROSITE" id="PS50002">
    <property type="entry name" value="SH3"/>
    <property type="match status" value="1"/>
</dbReference>
<dbReference type="FunFam" id="2.30.30.40:FF:000072">
    <property type="entry name" value="Unconventional Myosin IB"/>
    <property type="match status" value="1"/>
</dbReference>
<dbReference type="SMART" id="SM00326">
    <property type="entry name" value="SH3"/>
    <property type="match status" value="1"/>
</dbReference>
<protein>
    <recommendedName>
        <fullName evidence="7">Osteoclast-stimulating factor 1</fullName>
    </recommendedName>
</protein>
<keyword evidence="5 8" id="KW-0040">ANK repeat</keyword>
<accession>F6WMA6</accession>
<comment type="subcellular location">
    <subcellularLocation>
        <location evidence="1">Cytoplasm</location>
    </subcellularLocation>
</comment>
<dbReference type="PANTHER" id="PTHR24155">
    <property type="entry name" value="OSTEOCLAST-STIMULATING FACTOR 1"/>
    <property type="match status" value="1"/>
</dbReference>
<dbReference type="OMA" id="NMSWLRE"/>
<dbReference type="RefSeq" id="XP_002126742.1">
    <property type="nucleotide sequence ID" value="XM_002126706.4"/>
</dbReference>
<dbReference type="Ensembl" id="ENSCINT00000010262.1">
    <property type="protein sequence ID" value="ENSCINP00000010262.1"/>
    <property type="gene ID" value="ENSCING00000004989.1"/>
</dbReference>
<accession>A0A1W2WDQ3</accession>
<evidence type="ECO:0000256" key="6">
    <source>
        <dbReference type="ARBA" id="ARBA00037432"/>
    </source>
</evidence>
<dbReference type="OrthoDB" id="207120at2759"/>
<dbReference type="Proteomes" id="UP000008144">
    <property type="component" value="Chromosome 3"/>
</dbReference>
<proteinExistence type="predicted"/>
<evidence type="ECO:0000256" key="3">
    <source>
        <dbReference type="ARBA" id="ARBA00022490"/>
    </source>
</evidence>
<dbReference type="InParanoid" id="F6WMA6"/>
<dbReference type="FunCoup" id="F6WMA6">
    <property type="interactions" value="96"/>
</dbReference>
<evidence type="ECO:0000256" key="4">
    <source>
        <dbReference type="ARBA" id="ARBA00022737"/>
    </source>
</evidence>
<dbReference type="KEGG" id="cin:100182722"/>
<dbReference type="GeneTree" id="ENSGT00920000149159"/>
<dbReference type="SMART" id="SM00248">
    <property type="entry name" value="ANK"/>
    <property type="match status" value="3"/>
</dbReference>
<feature type="domain" description="SH3" evidence="10">
    <location>
        <begin position="17"/>
        <end position="76"/>
    </location>
</feature>
<dbReference type="InterPro" id="IPR002110">
    <property type="entry name" value="Ankyrin_rpt"/>
</dbReference>
<evidence type="ECO:0000256" key="8">
    <source>
        <dbReference type="PROSITE-ProRule" id="PRU00023"/>
    </source>
</evidence>
<dbReference type="Gene3D" id="1.25.40.20">
    <property type="entry name" value="Ankyrin repeat-containing domain"/>
    <property type="match status" value="1"/>
</dbReference>
<reference evidence="11" key="3">
    <citation type="submission" date="2025-08" db="UniProtKB">
        <authorList>
            <consortium name="Ensembl"/>
        </authorList>
    </citation>
    <scope>IDENTIFICATION</scope>
</reference>
<evidence type="ECO:0000256" key="5">
    <source>
        <dbReference type="ARBA" id="ARBA00023043"/>
    </source>
</evidence>
<gene>
    <name evidence="11" type="primary">LOC100182722</name>
</gene>
<dbReference type="SUPFAM" id="SSF48403">
    <property type="entry name" value="Ankyrin repeat"/>
    <property type="match status" value="1"/>
</dbReference>
<dbReference type="Gene3D" id="2.30.30.40">
    <property type="entry name" value="SH3 Domains"/>
    <property type="match status" value="1"/>
</dbReference>
<dbReference type="InterPro" id="IPR036770">
    <property type="entry name" value="Ankyrin_rpt-contain_sf"/>
</dbReference>
<keyword evidence="4" id="KW-0677">Repeat</keyword>
<dbReference type="InterPro" id="IPR036028">
    <property type="entry name" value="SH3-like_dom_sf"/>
</dbReference>
<keyword evidence="2 9" id="KW-0728">SH3 domain</keyword>
<dbReference type="PANTHER" id="PTHR24155:SF10">
    <property type="entry name" value="OSTEOCLAST-STIMULATING FACTOR 1"/>
    <property type="match status" value="1"/>
</dbReference>
<dbReference type="SUPFAM" id="SSF50044">
    <property type="entry name" value="SH3-domain"/>
    <property type="match status" value="1"/>
</dbReference>
<dbReference type="Pfam" id="PF14604">
    <property type="entry name" value="SH3_9"/>
    <property type="match status" value="1"/>
</dbReference>
<evidence type="ECO:0000256" key="2">
    <source>
        <dbReference type="ARBA" id="ARBA00022443"/>
    </source>
</evidence>
<dbReference type="PRINTS" id="PR01415">
    <property type="entry name" value="ANKYRIN"/>
</dbReference>
<organism evidence="11 12">
    <name type="scientific">Ciona intestinalis</name>
    <name type="common">Transparent sea squirt</name>
    <name type="synonym">Ascidia intestinalis</name>
    <dbReference type="NCBI Taxonomy" id="7719"/>
    <lineage>
        <taxon>Eukaryota</taxon>
        <taxon>Metazoa</taxon>
        <taxon>Chordata</taxon>
        <taxon>Tunicata</taxon>
        <taxon>Ascidiacea</taxon>
        <taxon>Phlebobranchia</taxon>
        <taxon>Cionidae</taxon>
        <taxon>Ciona</taxon>
    </lineage>
</organism>
<dbReference type="Pfam" id="PF12796">
    <property type="entry name" value="Ank_2"/>
    <property type="match status" value="1"/>
</dbReference>
<sequence>MSGKSKPTPPKMAPKPGIVKVYKALWSYAAVQSDELSFNEGDRLYISDQSESGWWKATLNGKSGIVPGNYVAEDIADSIDFPLHEAAKRGNVSFLTECLDNKVALNGVDKSGSTALHWAARGGHGECVELLTDNYLIDLNVKNKLGETPLHGAAWKSHAKVVEFLLEKGAIANIRNNDNKLPYDLAGDPETAALLKPKLATTANINYEEYLGDSD</sequence>
<feature type="repeat" description="ANK" evidence="8">
    <location>
        <begin position="145"/>
        <end position="177"/>
    </location>
</feature>
<evidence type="ECO:0000256" key="1">
    <source>
        <dbReference type="ARBA" id="ARBA00004496"/>
    </source>
</evidence>
<evidence type="ECO:0000256" key="7">
    <source>
        <dbReference type="ARBA" id="ARBA00040640"/>
    </source>
</evidence>
<keyword evidence="12" id="KW-1185">Reference proteome</keyword>
<dbReference type="STRING" id="7719.ENSCINP00000010262"/>
<dbReference type="EMBL" id="EAAA01001821">
    <property type="status" value="NOT_ANNOTATED_CDS"/>
    <property type="molecule type" value="Genomic_DNA"/>
</dbReference>
<comment type="function">
    <text evidence="6">Induces bone resorption, acting probably through a signaling cascade which results in the secretion of factor(s) enhancing osteoclast formation and activity.</text>
</comment>
<evidence type="ECO:0000259" key="10">
    <source>
        <dbReference type="PROSITE" id="PS50002"/>
    </source>
</evidence>
<feature type="repeat" description="ANK" evidence="8">
    <location>
        <begin position="111"/>
        <end position="134"/>
    </location>
</feature>
<evidence type="ECO:0000313" key="11">
    <source>
        <dbReference type="Ensembl" id="ENSCINP00000010262.1"/>
    </source>
</evidence>
<dbReference type="GO" id="GO:0005737">
    <property type="term" value="C:cytoplasm"/>
    <property type="evidence" value="ECO:0007669"/>
    <property type="project" value="UniProtKB-SubCell"/>
</dbReference>
<reference evidence="12" key="1">
    <citation type="journal article" date="2002" name="Science">
        <title>The draft genome of Ciona intestinalis: insights into chordate and vertebrate origins.</title>
        <authorList>
            <person name="Dehal P."/>
            <person name="Satou Y."/>
            <person name="Campbell R.K."/>
            <person name="Chapman J."/>
            <person name="Degnan B."/>
            <person name="De Tomaso A."/>
            <person name="Davidson B."/>
            <person name="Di Gregorio A."/>
            <person name="Gelpke M."/>
            <person name="Goodstein D.M."/>
            <person name="Harafuji N."/>
            <person name="Hastings K.E."/>
            <person name="Ho I."/>
            <person name="Hotta K."/>
            <person name="Huang W."/>
            <person name="Kawashima T."/>
            <person name="Lemaire P."/>
            <person name="Martinez D."/>
            <person name="Meinertzhagen I.A."/>
            <person name="Necula S."/>
            <person name="Nonaka M."/>
            <person name="Putnam N."/>
            <person name="Rash S."/>
            <person name="Saiga H."/>
            <person name="Satake M."/>
            <person name="Terry A."/>
            <person name="Yamada L."/>
            <person name="Wang H.G."/>
            <person name="Awazu S."/>
            <person name="Azumi K."/>
            <person name="Boore J."/>
            <person name="Branno M."/>
            <person name="Chin-Bow S."/>
            <person name="DeSantis R."/>
            <person name="Doyle S."/>
            <person name="Francino P."/>
            <person name="Keys D.N."/>
            <person name="Haga S."/>
            <person name="Hayashi H."/>
            <person name="Hino K."/>
            <person name="Imai K.S."/>
            <person name="Inaba K."/>
            <person name="Kano S."/>
            <person name="Kobayashi K."/>
            <person name="Kobayashi M."/>
            <person name="Lee B.I."/>
            <person name="Makabe K.W."/>
            <person name="Manohar C."/>
            <person name="Matassi G."/>
            <person name="Medina M."/>
            <person name="Mochizuki Y."/>
            <person name="Mount S."/>
            <person name="Morishita T."/>
            <person name="Miura S."/>
            <person name="Nakayama A."/>
            <person name="Nishizaka S."/>
            <person name="Nomoto H."/>
            <person name="Ohta F."/>
            <person name="Oishi K."/>
            <person name="Rigoutsos I."/>
            <person name="Sano M."/>
            <person name="Sasaki A."/>
            <person name="Sasakura Y."/>
            <person name="Shoguchi E."/>
            <person name="Shin-i T."/>
            <person name="Spagnuolo A."/>
            <person name="Stainier D."/>
            <person name="Suzuki M.M."/>
            <person name="Tassy O."/>
            <person name="Takatori N."/>
            <person name="Tokuoka M."/>
            <person name="Yagi K."/>
            <person name="Yoshizaki F."/>
            <person name="Wada S."/>
            <person name="Zhang C."/>
            <person name="Hyatt P.D."/>
            <person name="Larimer F."/>
            <person name="Detter C."/>
            <person name="Doggett N."/>
            <person name="Glavina T."/>
            <person name="Hawkins T."/>
            <person name="Richardson P."/>
            <person name="Lucas S."/>
            <person name="Kohara Y."/>
            <person name="Levine M."/>
            <person name="Satoh N."/>
            <person name="Rokhsar D.S."/>
        </authorList>
    </citation>
    <scope>NUCLEOTIDE SEQUENCE [LARGE SCALE GENOMIC DNA]</scope>
</reference>
<keyword evidence="3" id="KW-0963">Cytoplasm</keyword>
<dbReference type="GO" id="GO:0007165">
    <property type="term" value="P:signal transduction"/>
    <property type="evidence" value="ECO:0000318"/>
    <property type="project" value="GO_Central"/>
</dbReference>